<comment type="caution">
    <text evidence="3">The sequence shown here is derived from an EMBL/GenBank/DDBJ whole genome shotgun (WGS) entry which is preliminary data.</text>
</comment>
<evidence type="ECO:0000313" key="4">
    <source>
        <dbReference type="Proteomes" id="UP000324159"/>
    </source>
</evidence>
<sequence>MREQLGVLRELQVLDEEMSQFEGKKRTLETRVQEKRQELARVQEMVDGLADQMESLKARRRELTAAMEQEQANVTRSDARLPEIKTQKEYVAVLKEIDTAKARIRELQTQMGEIDAQLEALAGDRGEKESELAVIREQVDASQAEVDAELATFAQRLEEIAGRREDLLEKLPAGVRKRYQTLLARRGGQAVVEAKNGACTGCNMHLPPQLYNDLFRVDRILDCPHCNRLLYIVEQG</sequence>
<keyword evidence="1" id="KW-0175">Coiled coil</keyword>
<organism evidence="3 4">
    <name type="scientific">Geothermobacter ehrlichii</name>
    <dbReference type="NCBI Taxonomy" id="213224"/>
    <lineage>
        <taxon>Bacteria</taxon>
        <taxon>Pseudomonadati</taxon>
        <taxon>Thermodesulfobacteriota</taxon>
        <taxon>Desulfuromonadia</taxon>
        <taxon>Desulfuromonadales</taxon>
        <taxon>Geothermobacteraceae</taxon>
        <taxon>Geothermobacter</taxon>
    </lineage>
</organism>
<dbReference type="Proteomes" id="UP000324159">
    <property type="component" value="Unassembled WGS sequence"/>
</dbReference>
<name>A0A5D3WI01_9BACT</name>
<keyword evidence="4" id="KW-1185">Reference proteome</keyword>
<feature type="coiled-coil region" evidence="1">
    <location>
        <begin position="11"/>
        <end position="124"/>
    </location>
</feature>
<dbReference type="InterPro" id="IPR052376">
    <property type="entry name" value="Oxidative_Scav/Glycosyltrans"/>
</dbReference>
<proteinExistence type="predicted"/>
<dbReference type="AlphaFoldDB" id="A0A5D3WI01"/>
<dbReference type="EMBL" id="VNIB01000006">
    <property type="protein sequence ID" value="TYO98505.1"/>
    <property type="molecule type" value="Genomic_DNA"/>
</dbReference>
<dbReference type="InterPro" id="IPR003743">
    <property type="entry name" value="Zf-RING_7"/>
</dbReference>
<feature type="domain" description="C4-type zinc ribbon" evidence="2">
    <location>
        <begin position="198"/>
        <end position="230"/>
    </location>
</feature>
<evidence type="ECO:0000259" key="2">
    <source>
        <dbReference type="Pfam" id="PF02591"/>
    </source>
</evidence>
<gene>
    <name evidence="3" type="ORF">EDC39_106106</name>
</gene>
<dbReference type="Gene3D" id="1.10.287.1490">
    <property type="match status" value="1"/>
</dbReference>
<evidence type="ECO:0000313" key="3">
    <source>
        <dbReference type="EMBL" id="TYO98505.1"/>
    </source>
</evidence>
<dbReference type="Pfam" id="PF02591">
    <property type="entry name" value="Zn_ribbon_9"/>
    <property type="match status" value="1"/>
</dbReference>
<dbReference type="PANTHER" id="PTHR39082:SF1">
    <property type="entry name" value="SCAVENGER RECEPTOR CLASS A MEMBER 3"/>
    <property type="match status" value="1"/>
</dbReference>
<dbReference type="PANTHER" id="PTHR39082">
    <property type="entry name" value="PHOSPHOLIPASE C-BETA-2-RELATED"/>
    <property type="match status" value="1"/>
</dbReference>
<accession>A0A5D3WI01</accession>
<protein>
    <recommendedName>
        <fullName evidence="2">C4-type zinc ribbon domain-containing protein</fullName>
    </recommendedName>
</protein>
<reference evidence="3 4" key="1">
    <citation type="submission" date="2019-07" db="EMBL/GenBank/DDBJ databases">
        <title>Genomic Encyclopedia of Type Strains, Phase IV (KMG-IV): sequencing the most valuable type-strain genomes for metagenomic binning, comparative biology and taxonomic classification.</title>
        <authorList>
            <person name="Goeker M."/>
        </authorList>
    </citation>
    <scope>NUCLEOTIDE SEQUENCE [LARGE SCALE GENOMIC DNA]</scope>
    <source>
        <strain evidence="3 4">SS015</strain>
    </source>
</reference>
<evidence type="ECO:0000256" key="1">
    <source>
        <dbReference type="SAM" id="Coils"/>
    </source>
</evidence>
<dbReference type="OrthoDB" id="9795058at2"/>
<dbReference type="RefSeq" id="WP_148895877.1">
    <property type="nucleotide sequence ID" value="NZ_VNIB01000006.1"/>
</dbReference>